<feature type="transmembrane region" description="Helical" evidence="8">
    <location>
        <begin position="162"/>
        <end position="181"/>
    </location>
</feature>
<comment type="subcellular location">
    <subcellularLocation>
        <location evidence="1">Membrane</location>
        <topology evidence="1">Multi-pass membrane protein</topology>
    </subcellularLocation>
</comment>
<comment type="similarity">
    <text evidence="2 6">Belongs to the MIP/aquaporin (TC 1.A.8) family.</text>
</comment>
<dbReference type="OrthoDB" id="3222at2759"/>
<dbReference type="STRING" id="741276.A0A2S5B7D4"/>
<evidence type="ECO:0000256" key="6">
    <source>
        <dbReference type="RuleBase" id="RU000477"/>
    </source>
</evidence>
<reference evidence="9 10" key="1">
    <citation type="journal article" date="2018" name="Front. Microbiol.">
        <title>Prospects for Fungal Bioremediation of Acidic Radioactive Waste Sites: Characterization and Genome Sequence of Rhodotorula taiwanensis MD1149.</title>
        <authorList>
            <person name="Tkavc R."/>
            <person name="Matrosova V.Y."/>
            <person name="Grichenko O.E."/>
            <person name="Gostincar C."/>
            <person name="Volpe R.P."/>
            <person name="Klimenkova P."/>
            <person name="Gaidamakova E.K."/>
            <person name="Zhou C.E."/>
            <person name="Stewart B.J."/>
            <person name="Lyman M.G."/>
            <person name="Malfatti S.A."/>
            <person name="Rubinfeld B."/>
            <person name="Courtot M."/>
            <person name="Singh J."/>
            <person name="Dalgard C.L."/>
            <person name="Hamilton T."/>
            <person name="Frey K.G."/>
            <person name="Gunde-Cimerman N."/>
            <person name="Dugan L."/>
            <person name="Daly M.J."/>
        </authorList>
    </citation>
    <scope>NUCLEOTIDE SEQUENCE [LARGE SCALE GENOMIC DNA]</scope>
    <source>
        <strain evidence="9 10">MD1149</strain>
    </source>
</reference>
<dbReference type="SUPFAM" id="SSF81338">
    <property type="entry name" value="Aquaporin-like"/>
    <property type="match status" value="1"/>
</dbReference>
<feature type="transmembrane region" description="Helical" evidence="8">
    <location>
        <begin position="188"/>
        <end position="213"/>
    </location>
</feature>
<dbReference type="InterPro" id="IPR034294">
    <property type="entry name" value="Aquaporin_transptr"/>
</dbReference>
<feature type="transmembrane region" description="Helical" evidence="8">
    <location>
        <begin position="75"/>
        <end position="93"/>
    </location>
</feature>
<dbReference type="PRINTS" id="PR00783">
    <property type="entry name" value="MINTRINSICP"/>
</dbReference>
<dbReference type="InterPro" id="IPR000425">
    <property type="entry name" value="MIP"/>
</dbReference>
<keyword evidence="5 8" id="KW-0472">Membrane</keyword>
<proteinExistence type="inferred from homology"/>
<evidence type="ECO:0000256" key="7">
    <source>
        <dbReference type="SAM" id="MobiDB-lite"/>
    </source>
</evidence>
<accession>A0A2S5B7D4</accession>
<keyword evidence="6" id="KW-0813">Transport</keyword>
<dbReference type="GO" id="GO:0015250">
    <property type="term" value="F:water channel activity"/>
    <property type="evidence" value="ECO:0007669"/>
    <property type="project" value="TreeGrafter"/>
</dbReference>
<dbReference type="GO" id="GO:0005886">
    <property type="term" value="C:plasma membrane"/>
    <property type="evidence" value="ECO:0007669"/>
    <property type="project" value="TreeGrafter"/>
</dbReference>
<evidence type="ECO:0000256" key="4">
    <source>
        <dbReference type="ARBA" id="ARBA00022989"/>
    </source>
</evidence>
<sequence length="372" mass="38689">MSSKIVEPLRMIGSRSLVIKAHLVAALGEFVGTTLFLFFALAGTHVANLPANSITGQITGGLNGSSAATANTSSLLYIAFAFGMSLTVTAWCMSRVSGSLYNPAVSLGMVLVGAMSPLRAAILTLMQFLGGLSAAGLVSCMTPGQANVRTTLAPGMSTARGLFLEAACTALLMLVILLVAAEKHIGNFIAPLPIGLALFVAELASVSFTGGSLNPARSLGPNVIALSFNGYDWIYFLGPALGAAVAAGFYRLLKYLEFVTTPEPLTNLGEKKPGAPEQLPGAEGDAPAKREKKAHKVERTGLGGGLLTGPEDEQGAVGGLSAADAREMKERLVRIERMLMASGVPLKQTISPGMSDGQAPSDYYDQLSYHRV</sequence>
<evidence type="ECO:0000256" key="1">
    <source>
        <dbReference type="ARBA" id="ARBA00004141"/>
    </source>
</evidence>
<evidence type="ECO:0000256" key="5">
    <source>
        <dbReference type="ARBA" id="ARBA00023136"/>
    </source>
</evidence>
<feature type="transmembrane region" description="Helical" evidence="8">
    <location>
        <begin position="105"/>
        <end position="129"/>
    </location>
</feature>
<feature type="transmembrane region" description="Helical" evidence="8">
    <location>
        <begin position="233"/>
        <end position="253"/>
    </location>
</feature>
<dbReference type="Proteomes" id="UP000237144">
    <property type="component" value="Unassembled WGS sequence"/>
</dbReference>
<protein>
    <recommendedName>
        <fullName evidence="11">Aquaporin</fullName>
    </recommendedName>
</protein>
<evidence type="ECO:0008006" key="11">
    <source>
        <dbReference type="Google" id="ProtNLM"/>
    </source>
</evidence>
<dbReference type="InterPro" id="IPR023271">
    <property type="entry name" value="Aquaporin-like"/>
</dbReference>
<feature type="transmembrane region" description="Helical" evidence="8">
    <location>
        <begin position="21"/>
        <end position="42"/>
    </location>
</feature>
<evidence type="ECO:0000256" key="3">
    <source>
        <dbReference type="ARBA" id="ARBA00022692"/>
    </source>
</evidence>
<dbReference type="PANTHER" id="PTHR19139:SF199">
    <property type="entry name" value="MIP17260P"/>
    <property type="match status" value="1"/>
</dbReference>
<keyword evidence="4 8" id="KW-1133">Transmembrane helix</keyword>
<dbReference type="EMBL" id="PJQD01000048">
    <property type="protein sequence ID" value="POY72677.1"/>
    <property type="molecule type" value="Genomic_DNA"/>
</dbReference>
<evidence type="ECO:0000256" key="8">
    <source>
        <dbReference type="SAM" id="Phobius"/>
    </source>
</evidence>
<evidence type="ECO:0000313" key="10">
    <source>
        <dbReference type="Proteomes" id="UP000237144"/>
    </source>
</evidence>
<dbReference type="Pfam" id="PF00230">
    <property type="entry name" value="MIP"/>
    <property type="match status" value="1"/>
</dbReference>
<organism evidence="9 10">
    <name type="scientific">Rhodotorula taiwanensis</name>
    <dbReference type="NCBI Taxonomy" id="741276"/>
    <lineage>
        <taxon>Eukaryota</taxon>
        <taxon>Fungi</taxon>
        <taxon>Dikarya</taxon>
        <taxon>Basidiomycota</taxon>
        <taxon>Pucciniomycotina</taxon>
        <taxon>Microbotryomycetes</taxon>
        <taxon>Sporidiobolales</taxon>
        <taxon>Sporidiobolaceae</taxon>
        <taxon>Rhodotorula</taxon>
    </lineage>
</organism>
<dbReference type="PANTHER" id="PTHR19139">
    <property type="entry name" value="AQUAPORIN TRANSPORTER"/>
    <property type="match status" value="1"/>
</dbReference>
<name>A0A2S5B7D4_9BASI</name>
<evidence type="ECO:0000256" key="2">
    <source>
        <dbReference type="ARBA" id="ARBA00006175"/>
    </source>
</evidence>
<evidence type="ECO:0000313" key="9">
    <source>
        <dbReference type="EMBL" id="POY72677.1"/>
    </source>
</evidence>
<keyword evidence="3 6" id="KW-0812">Transmembrane</keyword>
<feature type="region of interest" description="Disordered" evidence="7">
    <location>
        <begin position="266"/>
        <end position="295"/>
    </location>
</feature>
<keyword evidence="10" id="KW-1185">Reference proteome</keyword>
<dbReference type="AlphaFoldDB" id="A0A2S5B7D4"/>
<gene>
    <name evidence="9" type="ORF">BMF94_4506</name>
</gene>
<dbReference type="Gene3D" id="1.20.1080.10">
    <property type="entry name" value="Glycerol uptake facilitator protein"/>
    <property type="match status" value="1"/>
</dbReference>
<comment type="caution">
    <text evidence="9">The sequence shown here is derived from an EMBL/GenBank/DDBJ whole genome shotgun (WGS) entry which is preliminary data.</text>
</comment>